<dbReference type="PANTHER" id="PTHR23513:SF9">
    <property type="entry name" value="ENTEROBACTIN EXPORTER ENTS"/>
    <property type="match status" value="1"/>
</dbReference>
<dbReference type="InterPro" id="IPR010290">
    <property type="entry name" value="TM_effector"/>
</dbReference>
<feature type="transmembrane region" description="Helical" evidence="7">
    <location>
        <begin position="53"/>
        <end position="73"/>
    </location>
</feature>
<feature type="transmembrane region" description="Helical" evidence="7">
    <location>
        <begin position="382"/>
        <end position="405"/>
    </location>
</feature>
<dbReference type="AlphaFoldDB" id="D1C6E6"/>
<dbReference type="GO" id="GO:0022857">
    <property type="term" value="F:transmembrane transporter activity"/>
    <property type="evidence" value="ECO:0007669"/>
    <property type="project" value="InterPro"/>
</dbReference>
<evidence type="ECO:0000256" key="2">
    <source>
        <dbReference type="ARBA" id="ARBA00022448"/>
    </source>
</evidence>
<dbReference type="Pfam" id="PF05977">
    <property type="entry name" value="MFS_3"/>
    <property type="match status" value="1"/>
</dbReference>
<evidence type="ECO:0000259" key="8">
    <source>
        <dbReference type="PROSITE" id="PS50850"/>
    </source>
</evidence>
<dbReference type="InterPro" id="IPR036259">
    <property type="entry name" value="MFS_trans_sf"/>
</dbReference>
<comment type="subcellular location">
    <subcellularLocation>
        <location evidence="1">Cell membrane</location>
        <topology evidence="1">Multi-pass membrane protein</topology>
    </subcellularLocation>
</comment>
<dbReference type="OrthoDB" id="9793136at2"/>
<dbReference type="KEGG" id="sti:Sthe_2145"/>
<feature type="transmembrane region" description="Helical" evidence="7">
    <location>
        <begin position="80"/>
        <end position="101"/>
    </location>
</feature>
<accession>D1C6E6</accession>
<evidence type="ECO:0000256" key="6">
    <source>
        <dbReference type="ARBA" id="ARBA00023136"/>
    </source>
</evidence>
<keyword evidence="2" id="KW-0813">Transport</keyword>
<dbReference type="Proteomes" id="UP000002027">
    <property type="component" value="Chromosome 1"/>
</dbReference>
<feature type="transmembrane region" description="Helical" evidence="7">
    <location>
        <begin position="16"/>
        <end position="41"/>
    </location>
</feature>
<dbReference type="STRING" id="479434.Sthe_2145"/>
<dbReference type="InterPro" id="IPR020846">
    <property type="entry name" value="MFS_dom"/>
</dbReference>
<dbReference type="EMBL" id="CP001823">
    <property type="protein sequence ID" value="ACZ39571.1"/>
    <property type="molecule type" value="Genomic_DNA"/>
</dbReference>
<dbReference type="PROSITE" id="PS50850">
    <property type="entry name" value="MFS"/>
    <property type="match status" value="1"/>
</dbReference>
<feature type="transmembrane region" description="Helical" evidence="7">
    <location>
        <begin position="353"/>
        <end position="376"/>
    </location>
</feature>
<dbReference type="eggNOG" id="COG2211">
    <property type="taxonomic scope" value="Bacteria"/>
</dbReference>
<keyword evidence="5 7" id="KW-1133">Transmembrane helix</keyword>
<name>D1C6E6_SPHTD</name>
<dbReference type="SUPFAM" id="SSF103473">
    <property type="entry name" value="MFS general substrate transporter"/>
    <property type="match status" value="1"/>
</dbReference>
<protein>
    <submittedName>
        <fullName evidence="9">Major facilitator superfamily MFS_1</fullName>
    </submittedName>
</protein>
<dbReference type="CDD" id="cd06173">
    <property type="entry name" value="MFS_MefA_like"/>
    <property type="match status" value="1"/>
</dbReference>
<evidence type="ECO:0000256" key="3">
    <source>
        <dbReference type="ARBA" id="ARBA00022475"/>
    </source>
</evidence>
<keyword evidence="3" id="KW-1003">Cell membrane</keyword>
<evidence type="ECO:0000313" key="10">
    <source>
        <dbReference type="Proteomes" id="UP000002027"/>
    </source>
</evidence>
<dbReference type="Gene3D" id="1.20.1250.20">
    <property type="entry name" value="MFS general substrate transporter like domains"/>
    <property type="match status" value="1"/>
</dbReference>
<evidence type="ECO:0000256" key="7">
    <source>
        <dbReference type="SAM" id="Phobius"/>
    </source>
</evidence>
<dbReference type="RefSeq" id="WP_012872617.1">
    <property type="nucleotide sequence ID" value="NC_013523.1"/>
</dbReference>
<dbReference type="PANTHER" id="PTHR23513">
    <property type="entry name" value="INTEGRAL MEMBRANE EFFLUX PROTEIN-RELATED"/>
    <property type="match status" value="1"/>
</dbReference>
<feature type="transmembrane region" description="Helical" evidence="7">
    <location>
        <begin position="148"/>
        <end position="171"/>
    </location>
</feature>
<feature type="transmembrane region" description="Helical" evidence="7">
    <location>
        <begin position="295"/>
        <end position="312"/>
    </location>
</feature>
<keyword evidence="6 7" id="KW-0472">Membrane</keyword>
<dbReference type="GO" id="GO:0005886">
    <property type="term" value="C:plasma membrane"/>
    <property type="evidence" value="ECO:0007669"/>
    <property type="project" value="UniProtKB-SubCell"/>
</dbReference>
<evidence type="ECO:0000256" key="5">
    <source>
        <dbReference type="ARBA" id="ARBA00022989"/>
    </source>
</evidence>
<sequence length="439" mass="45459">MIATRGQASGANRIPFLALLGANAISMVGTRVTQIAIPWFVLQTTGSAAKTGIVGFAEMLPIIIASFFGGTLVDRIGFKTGSVVSDLLAGATIALIPALHHTVGLEFWQLLILVFFAGLFATPGMTARQSLVPDLAELAGLPLERANAAYQAIPRLSLLVGPALGAALISLVGPSQALWLDAAGYVVSATIVLVGVRGLRRQATVSGSSSRYLDELREGLQFVRQNRLVRTMITVMLVISIVDMPLFSVVLPVYADRVLGSVVALGTIVSAFGAGALAGVLAYGAVGHKLPRRPTLVIAFAACCLSLTPLALGAPLWVIATFMAVEGVISAPINPLAMTLLQEEVPAELRGRAFGLVTALGLAVSPLGLLMAGYIIDYVGLLPMLGLIAVSYLAAAAVCGTAPALRNLSSPPAPEPVPVASTADTDLRHAAGYREGISR</sequence>
<gene>
    <name evidence="9" type="ordered locus">Sthe_2145</name>
</gene>
<proteinExistence type="predicted"/>
<feature type="transmembrane region" description="Helical" evidence="7">
    <location>
        <begin position="177"/>
        <end position="196"/>
    </location>
</feature>
<organism evidence="9 10">
    <name type="scientific">Sphaerobacter thermophilus (strain ATCC 49802 / DSM 20745 / KCCM 41009 / NCIMB 13125 / S 6022)</name>
    <dbReference type="NCBI Taxonomy" id="479434"/>
    <lineage>
        <taxon>Bacteria</taxon>
        <taxon>Pseudomonadati</taxon>
        <taxon>Thermomicrobiota</taxon>
        <taxon>Thermomicrobia</taxon>
        <taxon>Sphaerobacterales</taxon>
        <taxon>Sphaerobacterineae</taxon>
        <taxon>Sphaerobacteraceae</taxon>
        <taxon>Sphaerobacter</taxon>
    </lineage>
</organism>
<evidence type="ECO:0000256" key="1">
    <source>
        <dbReference type="ARBA" id="ARBA00004651"/>
    </source>
</evidence>
<keyword evidence="10" id="KW-1185">Reference proteome</keyword>
<feature type="transmembrane region" description="Helical" evidence="7">
    <location>
        <begin position="318"/>
        <end position="341"/>
    </location>
</feature>
<feature type="domain" description="Major facilitator superfamily (MFS) profile" evidence="8">
    <location>
        <begin position="15"/>
        <end position="406"/>
    </location>
</feature>
<keyword evidence="4 7" id="KW-0812">Transmembrane</keyword>
<feature type="transmembrane region" description="Helical" evidence="7">
    <location>
        <begin position="233"/>
        <end position="255"/>
    </location>
</feature>
<dbReference type="HOGENOM" id="CLU_034180_2_1_0"/>
<reference evidence="10" key="1">
    <citation type="submission" date="2009-11" db="EMBL/GenBank/DDBJ databases">
        <title>The complete chromosome 1 of Sphaerobacter thermophilus DSM 20745.</title>
        <authorList>
            <person name="Lucas S."/>
            <person name="Copeland A."/>
            <person name="Lapidus A."/>
            <person name="Glavina del Rio T."/>
            <person name="Dalin E."/>
            <person name="Tice H."/>
            <person name="Bruce D."/>
            <person name="Goodwin L."/>
            <person name="Pitluck S."/>
            <person name="Kyrpides N."/>
            <person name="Mavromatis K."/>
            <person name="Ivanova N."/>
            <person name="Mikhailova N."/>
            <person name="LaButti K.M."/>
            <person name="Clum A."/>
            <person name="Sun H.I."/>
            <person name="Brettin T."/>
            <person name="Detter J.C."/>
            <person name="Han C."/>
            <person name="Larimer F."/>
            <person name="Land M."/>
            <person name="Hauser L."/>
            <person name="Markowitz V."/>
            <person name="Cheng J.F."/>
            <person name="Hugenholtz P."/>
            <person name="Woyke T."/>
            <person name="Wu D."/>
            <person name="Steenblock K."/>
            <person name="Schneider S."/>
            <person name="Pukall R."/>
            <person name="Goeker M."/>
            <person name="Klenk H.P."/>
            <person name="Eisen J.A."/>
        </authorList>
    </citation>
    <scope>NUCLEOTIDE SEQUENCE [LARGE SCALE GENOMIC DNA]</scope>
    <source>
        <strain evidence="10">ATCC 49802 / DSM 20745 / S 6022</strain>
    </source>
</reference>
<evidence type="ECO:0000313" key="9">
    <source>
        <dbReference type="EMBL" id="ACZ39571.1"/>
    </source>
</evidence>
<feature type="transmembrane region" description="Helical" evidence="7">
    <location>
        <begin position="261"/>
        <end position="283"/>
    </location>
</feature>
<evidence type="ECO:0000256" key="4">
    <source>
        <dbReference type="ARBA" id="ARBA00022692"/>
    </source>
</evidence>
<reference evidence="9 10" key="2">
    <citation type="journal article" date="2010" name="Stand. Genomic Sci.">
        <title>Complete genome sequence of Desulfohalobium retbaense type strain (HR(100)).</title>
        <authorList>
            <person name="Spring S."/>
            <person name="Nolan M."/>
            <person name="Lapidus A."/>
            <person name="Glavina Del Rio T."/>
            <person name="Copeland A."/>
            <person name="Tice H."/>
            <person name="Cheng J.F."/>
            <person name="Lucas S."/>
            <person name="Land M."/>
            <person name="Chen F."/>
            <person name="Bruce D."/>
            <person name="Goodwin L."/>
            <person name="Pitluck S."/>
            <person name="Ivanova N."/>
            <person name="Mavromatis K."/>
            <person name="Mikhailova N."/>
            <person name="Pati A."/>
            <person name="Chen A."/>
            <person name="Palaniappan K."/>
            <person name="Hauser L."/>
            <person name="Chang Y.J."/>
            <person name="Jeffries C.D."/>
            <person name="Munk C."/>
            <person name="Kiss H."/>
            <person name="Chain P."/>
            <person name="Han C."/>
            <person name="Brettin T."/>
            <person name="Detter J.C."/>
            <person name="Schuler E."/>
            <person name="Goker M."/>
            <person name="Rohde M."/>
            <person name="Bristow J."/>
            <person name="Eisen J.A."/>
            <person name="Markowitz V."/>
            <person name="Hugenholtz P."/>
            <person name="Kyrpides N.C."/>
            <person name="Klenk H.P."/>
        </authorList>
    </citation>
    <scope>NUCLEOTIDE SEQUENCE [LARGE SCALE GENOMIC DNA]</scope>
    <source>
        <strain evidence="10">ATCC 49802 / DSM 20745 / S 6022</strain>
    </source>
</reference>
<feature type="transmembrane region" description="Helical" evidence="7">
    <location>
        <begin position="107"/>
        <end position="127"/>
    </location>
</feature>
<dbReference type="InParanoid" id="D1C6E6"/>